<evidence type="ECO:0008006" key="3">
    <source>
        <dbReference type="Google" id="ProtNLM"/>
    </source>
</evidence>
<name>A0ABQ6LEH6_9RHOB</name>
<keyword evidence="2" id="KW-1185">Reference proteome</keyword>
<sequence length="202" mass="20618">MSALPPTSLVCFPTEGRGLVAGDYWRGGDHALLLVGEGSSPWAAQIGELVAGGLTVLEPSLSALPAKAPEEALERLARIIAGGVAYLRTDGAKAVSILGVGAGAAAAAEAVLAGLIGNVETLILLAPPKLSGPIGCISGRVIFVVADEDEATEHAVRQHTMAPDTTQLTVFTGDYAAAELFDSPHAGRLLKLIRDALPPIRG</sequence>
<gene>
    <name evidence="1" type="ORF">LNKW23_09490</name>
</gene>
<protein>
    <recommendedName>
        <fullName evidence="3">Alpha/beta hydrolase</fullName>
    </recommendedName>
</protein>
<dbReference type="InterPro" id="IPR029058">
    <property type="entry name" value="AB_hydrolase_fold"/>
</dbReference>
<reference evidence="1 2" key="1">
    <citation type="submission" date="2023-04" db="EMBL/GenBank/DDBJ databases">
        <title>Marinoamorphus aggregata gen. nov., sp. Nov., isolate from tissue of brittle star Ophioplocus japonicus.</title>
        <authorList>
            <person name="Kawano K."/>
            <person name="Sawayama S."/>
            <person name="Nakagawa S."/>
        </authorList>
    </citation>
    <scope>NUCLEOTIDE SEQUENCE [LARGE SCALE GENOMIC DNA]</scope>
    <source>
        <strain evidence="1 2">NKW23</strain>
    </source>
</reference>
<evidence type="ECO:0000313" key="2">
    <source>
        <dbReference type="Proteomes" id="UP001239909"/>
    </source>
</evidence>
<organism evidence="1 2">
    <name type="scientific">Paralimibaculum aggregatum</name>
    <dbReference type="NCBI Taxonomy" id="3036245"/>
    <lineage>
        <taxon>Bacteria</taxon>
        <taxon>Pseudomonadati</taxon>
        <taxon>Pseudomonadota</taxon>
        <taxon>Alphaproteobacteria</taxon>
        <taxon>Rhodobacterales</taxon>
        <taxon>Paracoccaceae</taxon>
        <taxon>Paralimibaculum</taxon>
    </lineage>
</organism>
<dbReference type="Proteomes" id="UP001239909">
    <property type="component" value="Unassembled WGS sequence"/>
</dbReference>
<dbReference type="SUPFAM" id="SSF53474">
    <property type="entry name" value="alpha/beta-Hydrolases"/>
    <property type="match status" value="1"/>
</dbReference>
<evidence type="ECO:0000313" key="1">
    <source>
        <dbReference type="EMBL" id="GMG81736.1"/>
    </source>
</evidence>
<dbReference type="RefSeq" id="WP_285670452.1">
    <property type="nucleotide sequence ID" value="NZ_BSYI01000005.1"/>
</dbReference>
<proteinExistence type="predicted"/>
<accession>A0ABQ6LEH6</accession>
<dbReference type="EMBL" id="BSYI01000005">
    <property type="protein sequence ID" value="GMG81736.1"/>
    <property type="molecule type" value="Genomic_DNA"/>
</dbReference>
<comment type="caution">
    <text evidence="1">The sequence shown here is derived from an EMBL/GenBank/DDBJ whole genome shotgun (WGS) entry which is preliminary data.</text>
</comment>